<dbReference type="Gene3D" id="3.80.10.10">
    <property type="entry name" value="Ribonuclease Inhibitor"/>
    <property type="match status" value="1"/>
</dbReference>
<evidence type="ECO:0008006" key="2">
    <source>
        <dbReference type="Google" id="ProtNLM"/>
    </source>
</evidence>
<accession>A0A6V7LD55</accession>
<evidence type="ECO:0000313" key="1">
    <source>
        <dbReference type="EMBL" id="CAD1573216.1"/>
    </source>
</evidence>
<sequence>MDLSCLLPFTFRGLYYVRHLDIQESDLGTIESDAFTGISHIDNINILNNKIDFIKEFKLTNDSIVESLKFHGNHVLRAPNARDTDLQVHNISAIDNYFPCDCHIHELFDSDFVNGSIVEFRRKNYCISPLEFNGRPMSHIDFDSIARCHDNFVKDNLGSSAHMHFTIRSLLYVVTMIFYAVR</sequence>
<gene>
    <name evidence="1" type="ORF">BBRV_LOCUS101194</name>
</gene>
<dbReference type="SUPFAM" id="SSF52058">
    <property type="entry name" value="L domain-like"/>
    <property type="match status" value="1"/>
</dbReference>
<organism evidence="1">
    <name type="scientific">Bracon brevicornis</name>
    <dbReference type="NCBI Taxonomy" id="1563983"/>
    <lineage>
        <taxon>Eukaryota</taxon>
        <taxon>Metazoa</taxon>
        <taxon>Ecdysozoa</taxon>
        <taxon>Arthropoda</taxon>
        <taxon>Hexapoda</taxon>
        <taxon>Insecta</taxon>
        <taxon>Pterygota</taxon>
        <taxon>Neoptera</taxon>
        <taxon>Endopterygota</taxon>
        <taxon>Hymenoptera</taxon>
        <taxon>Apocrita</taxon>
        <taxon>Ichneumonoidea</taxon>
        <taxon>Braconidae</taxon>
        <taxon>Braconinae</taxon>
        <taxon>Bracon</taxon>
    </lineage>
</organism>
<dbReference type="InterPro" id="IPR032675">
    <property type="entry name" value="LRR_dom_sf"/>
</dbReference>
<name>A0A6V7LD55_9HYME</name>
<protein>
    <recommendedName>
        <fullName evidence="2">LRRCT domain-containing protein</fullName>
    </recommendedName>
</protein>
<dbReference type="EMBL" id="CADCXW020000339">
    <property type="protein sequence ID" value="CAD1573216.1"/>
    <property type="molecule type" value="Genomic_DNA"/>
</dbReference>
<proteinExistence type="predicted"/>
<reference evidence="1" key="1">
    <citation type="submission" date="2020-07" db="EMBL/GenBank/DDBJ databases">
        <authorList>
            <person name="Ferguson B K."/>
        </authorList>
    </citation>
    <scope>NUCLEOTIDE SEQUENCE</scope>
    <source>
        <strain evidence="1">L06</strain>
    </source>
</reference>
<dbReference type="AlphaFoldDB" id="A0A6V7LD55"/>